<evidence type="ECO:0000313" key="1">
    <source>
        <dbReference type="EMBL" id="OAG78328.1"/>
    </source>
</evidence>
<sequence length="385" mass="44567">MIETTFECHPQPKMRKGDKCWCLSGYRWKDCHMNREKLPKITLEDTHKAEATAQQNTQCLHPDAPHNCSGNAIRSHSVQKNASLKAIAKKSHVLSMGTMSWGEMEKRDDVKSIIKIKKLGINKASTFPGFCNYHDTELFKPVETKGWKHSKRNAFLLSLRAISLEYFKKKSVMSFIEWCLKNSDKGYSFEDQAFKQITFRSGYISFKYGYDDLCKCLNRYHQIYHSNDFSNYNYLCVEFDKKCPVVSCGAFAPEYDFLGESLQSITDLNIEEISINIYSLEESSLCIMGYLDGPKKVGKKFTESLLTLPHQRIPDIILQLALSSFENTYFNEDWYNNLDKIEQEKLEIFLDNNAHPDIETHSTYLIDCGWHVFDGKISNIYKNIA</sequence>
<dbReference type="EMBL" id="LVHD01000003">
    <property type="protein sequence ID" value="OAG78328.1"/>
    <property type="molecule type" value="Genomic_DNA"/>
</dbReference>
<dbReference type="Proteomes" id="UP000077349">
    <property type="component" value="Unassembled WGS sequence"/>
</dbReference>
<dbReference type="eggNOG" id="COG3012">
    <property type="taxonomic scope" value="Bacteria"/>
</dbReference>
<dbReference type="STRING" id="178901.AmDm5_0346"/>
<reference evidence="1 2" key="1">
    <citation type="submission" date="2016-03" db="EMBL/GenBank/DDBJ databases">
        <title>Draft genome sequence of Acetobacter malorum CECT 7742, a strain isolated from strawberry vinegar.</title>
        <authorList>
            <person name="Sainz F."/>
            <person name="Mas A."/>
            <person name="Torija M.J."/>
        </authorList>
    </citation>
    <scope>NUCLEOTIDE SEQUENCE [LARGE SCALE GENOMIC DNA]</scope>
    <source>
        <strain evidence="1 2">CECT 7742</strain>
    </source>
</reference>
<protein>
    <submittedName>
        <fullName evidence="1">Putative cytoplasmic protein</fullName>
    </submittedName>
</protein>
<proteinExistence type="predicted"/>
<organism evidence="1 2">
    <name type="scientific">Acetobacter malorum</name>
    <dbReference type="NCBI Taxonomy" id="178901"/>
    <lineage>
        <taxon>Bacteria</taxon>
        <taxon>Pseudomonadati</taxon>
        <taxon>Pseudomonadota</taxon>
        <taxon>Alphaproteobacteria</taxon>
        <taxon>Acetobacterales</taxon>
        <taxon>Acetobacteraceae</taxon>
        <taxon>Acetobacter</taxon>
    </lineage>
</organism>
<evidence type="ECO:0000313" key="2">
    <source>
        <dbReference type="Proteomes" id="UP000077349"/>
    </source>
</evidence>
<gene>
    <name evidence="1" type="ORF">Amal_00340</name>
</gene>
<comment type="caution">
    <text evidence="1">The sequence shown here is derived from an EMBL/GenBank/DDBJ whole genome shotgun (WGS) entry which is preliminary data.</text>
</comment>
<dbReference type="AlphaFoldDB" id="A0A087PX02"/>
<dbReference type="PATRIC" id="fig|178901.10.peg.336"/>
<name>A0A087PX02_9PROT</name>
<accession>A0A087PX02</accession>